<evidence type="ECO:0000313" key="3">
    <source>
        <dbReference type="Proteomes" id="UP000007755"/>
    </source>
</evidence>
<protein>
    <submittedName>
        <fullName evidence="2">Uncharacterized protein</fullName>
    </submittedName>
</protein>
<feature type="compositionally biased region" description="Basic and acidic residues" evidence="1">
    <location>
        <begin position="278"/>
        <end position="302"/>
    </location>
</feature>
<reference evidence="2" key="1">
    <citation type="submission" date="2011-02" db="EMBL/GenBank/DDBJ databases">
        <title>The genome of the leaf-cutting ant Acromyrmex echinatior suggests key adaptations to social evolution and fungus farming.</title>
        <authorList>
            <person name="Nygaard S."/>
            <person name="Zhang G."/>
        </authorList>
    </citation>
    <scope>NUCLEOTIDE SEQUENCE</scope>
</reference>
<dbReference type="InParanoid" id="F4WB60"/>
<feature type="compositionally biased region" description="Basic and acidic residues" evidence="1">
    <location>
        <begin position="42"/>
        <end position="52"/>
    </location>
</feature>
<feature type="region of interest" description="Disordered" evidence="1">
    <location>
        <begin position="15"/>
        <end position="52"/>
    </location>
</feature>
<proteinExistence type="predicted"/>
<feature type="region of interest" description="Disordered" evidence="1">
    <location>
        <begin position="270"/>
        <end position="302"/>
    </location>
</feature>
<dbReference type="EMBL" id="GL888057">
    <property type="protein sequence ID" value="EGI68567.1"/>
    <property type="molecule type" value="Genomic_DNA"/>
</dbReference>
<organism evidence="3">
    <name type="scientific">Acromyrmex echinatior</name>
    <name type="common">Panamanian leafcutter ant</name>
    <name type="synonym">Acromyrmex octospinosus echinatior</name>
    <dbReference type="NCBI Taxonomy" id="103372"/>
    <lineage>
        <taxon>Eukaryota</taxon>
        <taxon>Metazoa</taxon>
        <taxon>Ecdysozoa</taxon>
        <taxon>Arthropoda</taxon>
        <taxon>Hexapoda</taxon>
        <taxon>Insecta</taxon>
        <taxon>Pterygota</taxon>
        <taxon>Neoptera</taxon>
        <taxon>Endopterygota</taxon>
        <taxon>Hymenoptera</taxon>
        <taxon>Apocrita</taxon>
        <taxon>Aculeata</taxon>
        <taxon>Formicoidea</taxon>
        <taxon>Formicidae</taxon>
        <taxon>Myrmicinae</taxon>
        <taxon>Acromyrmex</taxon>
    </lineage>
</organism>
<evidence type="ECO:0000256" key="1">
    <source>
        <dbReference type="SAM" id="MobiDB-lite"/>
    </source>
</evidence>
<accession>F4WB60</accession>
<dbReference type="AlphaFoldDB" id="F4WB60"/>
<dbReference type="Proteomes" id="UP000007755">
    <property type="component" value="Unassembled WGS sequence"/>
</dbReference>
<keyword evidence="3" id="KW-1185">Reference proteome</keyword>
<feature type="compositionally biased region" description="Basic and acidic residues" evidence="1">
    <location>
        <begin position="15"/>
        <end position="35"/>
    </location>
</feature>
<sequence>MAKRFCVSRAANFTRQERRGSARAHGLREEGEEKGAASNQGKETRHSPLVKEKKSPRLEHAFSLWYIDYGNRACSCFFKLRKIPRIHVDSTDHEAKPIREAVEHRRRGLTRYHELILTNGTLSFTLRLVLWIQRSPLNAQCDFLKHNAKTKKEVLGVEEKDQFGNPRNFVDCVHSCNITAFRLVNNRYYSEFSHFRYTRLVLKADIYDKVKCKSINSSGIHRVDPDADTKDGITIVPGADGGKSWRSAGGNGGVSVAVAEQLSLDGTLENKNNSAQRDMCEKEEERVRKEEQEKDHVTEGKDPIGMQLSLNFGCQPNRLAVAGEHVKKVQAVDGQTIGTIVFPVTCSFSETTYPVLSLEPYPVPSITTTWQTLRGTVKERKRRGIEKDYENNSNLLLGVEMIYEIKHVMFSKLSISFNGTDLPLIYRRQMKTPTNRPCRESFFVELEGAFVSSCLEHLVTTPDPVLFNGLQLVKANVQAEWENKQSYSFHAVCCKKVSQCAAKILEKSDAKYVCERNTVKMNKREKLALSRAHESIRHANSRGHCDEKRLVMRNNTTFNQRLFNVYSIFPSSKLMSVHAKANSVFKREAIVGDTMSLMAAVYAHGHKRQGSPASYFLPCLFDNASLFDNARRIR</sequence>
<gene>
    <name evidence="2" type="ORF">G5I_02761</name>
</gene>
<evidence type="ECO:0000313" key="2">
    <source>
        <dbReference type="EMBL" id="EGI68567.1"/>
    </source>
</evidence>
<name>F4WB60_ACREC</name>